<protein>
    <recommendedName>
        <fullName evidence="1">NB-ARC domain-containing protein</fullName>
    </recommendedName>
</protein>
<dbReference type="SUPFAM" id="SSF52540">
    <property type="entry name" value="P-loop containing nucleoside triphosphate hydrolases"/>
    <property type="match status" value="1"/>
</dbReference>
<dbReference type="GO" id="GO:0043531">
    <property type="term" value="F:ADP binding"/>
    <property type="evidence" value="ECO:0007669"/>
    <property type="project" value="InterPro"/>
</dbReference>
<organism evidence="2 3">
    <name type="scientific">Owenia fusiformis</name>
    <name type="common">Polychaete worm</name>
    <dbReference type="NCBI Taxonomy" id="6347"/>
    <lineage>
        <taxon>Eukaryota</taxon>
        <taxon>Metazoa</taxon>
        <taxon>Spiralia</taxon>
        <taxon>Lophotrochozoa</taxon>
        <taxon>Annelida</taxon>
        <taxon>Polychaeta</taxon>
        <taxon>Sedentaria</taxon>
        <taxon>Canalipalpata</taxon>
        <taxon>Sabellida</taxon>
        <taxon>Oweniida</taxon>
        <taxon>Oweniidae</taxon>
        <taxon>Owenia</taxon>
    </lineage>
</organism>
<proteinExistence type="predicted"/>
<evidence type="ECO:0000313" key="3">
    <source>
        <dbReference type="Proteomes" id="UP000749559"/>
    </source>
</evidence>
<dbReference type="EMBL" id="CAIIXF020000002">
    <property type="protein sequence ID" value="CAH1777457.1"/>
    <property type="molecule type" value="Genomic_DNA"/>
</dbReference>
<dbReference type="Gene3D" id="3.40.50.300">
    <property type="entry name" value="P-loop containing nucleotide triphosphate hydrolases"/>
    <property type="match status" value="1"/>
</dbReference>
<dbReference type="InterPro" id="IPR027417">
    <property type="entry name" value="P-loop_NTPase"/>
</dbReference>
<dbReference type="AlphaFoldDB" id="A0A8S4N8V9"/>
<keyword evidence="3" id="KW-1185">Reference proteome</keyword>
<feature type="domain" description="NB-ARC" evidence="1">
    <location>
        <begin position="106"/>
        <end position="261"/>
    </location>
</feature>
<gene>
    <name evidence="2" type="ORF">OFUS_LOCUS4497</name>
</gene>
<name>A0A8S4N8V9_OWEFU</name>
<accession>A0A8S4N8V9</accession>
<sequence>MIISRRRTDFLDQRSRHLGHTIGLTTSKYRIQDNWTTNSDTMDRSPGGITITGGNVVLGSDGKIFNVAEDATSKGTREGASFDANGVITNITANVKDFRKTQDLTRCLDRLKRENYVTLTGLSGVGKTEIAKYYWETKKADYDVGWLIPSETDQELRIAIRLFLERLAEININVDLTEDLPLPNVLSKIHLEIRRNTNRGYLLIFDDVKEETHRAIVQGFASKPNISVIITTEQTLHPSATDESIQQVEGFSEDEVLEFLDPLKNETRENKIQLWEEMSHLPSALACARFDILNTQRSIKFYLAGIKERKLYQSIEKRDHLILGHNYKKPPIEAHVQNALTMIEELEKDDPALCLVFKTIGFFDSKAIPVFILNEILKQHSDPSQPVEHIDYHIDKLLMKMRDRSYVNRQEEKHRNRFIDTHELVQLGVRFAMKESDNKKTLEILMRVLLRFFAKDTRYMTYFRRNTILMPHVESVLVHLQRLSVMDITFDMKVMAIAMYDILGYSYAQSDFREVAEQKLQTSKDLMYKSLNIDEEDLDLDIRAKLPDEHKNDEEEFAYQKAIFIYEKLQSVGNKLVENLVLNTVLNETDVDIMKSKIKGNKLPELLISQKRTDRGSYTELVKMGLAISEDIMKSIYLPELYASVFYSYGRMYFYKKQEGRVKINSFISAIRLSSALCKRIFEMTGKVVFHSILTKRNALLYLYSEDIDEYGDAKTKQKMLEDLYQGKKEYQSLLEEVHKQDWFQHGILKVTKNDFFHQCVCFEKGIFICMKILKLETDQEKKEIVIREGKEAIKKQSELLHSQEREEQELHRGSDVHVVAAEFYEEAKCWQEAYEYYKEAIERSKSANGGWLKKYGRSCEGIMRVAKRIKTKEALTEAKKRGEAFIKKAPGDTQHKGEIMALTQEISAELGNVE</sequence>
<dbReference type="OrthoDB" id="6101380at2759"/>
<dbReference type="Pfam" id="PF00931">
    <property type="entry name" value="NB-ARC"/>
    <property type="match status" value="1"/>
</dbReference>
<dbReference type="Proteomes" id="UP000749559">
    <property type="component" value="Unassembled WGS sequence"/>
</dbReference>
<evidence type="ECO:0000313" key="2">
    <source>
        <dbReference type="EMBL" id="CAH1777457.1"/>
    </source>
</evidence>
<reference evidence="2" key="1">
    <citation type="submission" date="2022-03" db="EMBL/GenBank/DDBJ databases">
        <authorList>
            <person name="Martin C."/>
        </authorList>
    </citation>
    <scope>NUCLEOTIDE SEQUENCE</scope>
</reference>
<evidence type="ECO:0000259" key="1">
    <source>
        <dbReference type="Pfam" id="PF00931"/>
    </source>
</evidence>
<comment type="caution">
    <text evidence="2">The sequence shown here is derived from an EMBL/GenBank/DDBJ whole genome shotgun (WGS) entry which is preliminary data.</text>
</comment>
<dbReference type="InterPro" id="IPR002182">
    <property type="entry name" value="NB-ARC"/>
</dbReference>